<keyword evidence="2" id="KW-1185">Reference proteome</keyword>
<protein>
    <submittedName>
        <fullName evidence="1">Uncharacterized protein</fullName>
    </submittedName>
</protein>
<proteinExistence type="predicted"/>
<organism evidence="1 2">
    <name type="scientific">Caerostris darwini</name>
    <dbReference type="NCBI Taxonomy" id="1538125"/>
    <lineage>
        <taxon>Eukaryota</taxon>
        <taxon>Metazoa</taxon>
        <taxon>Ecdysozoa</taxon>
        <taxon>Arthropoda</taxon>
        <taxon>Chelicerata</taxon>
        <taxon>Arachnida</taxon>
        <taxon>Araneae</taxon>
        <taxon>Araneomorphae</taxon>
        <taxon>Entelegynae</taxon>
        <taxon>Araneoidea</taxon>
        <taxon>Araneidae</taxon>
        <taxon>Caerostris</taxon>
    </lineage>
</organism>
<evidence type="ECO:0000313" key="1">
    <source>
        <dbReference type="EMBL" id="GIY01168.1"/>
    </source>
</evidence>
<reference evidence="1 2" key="1">
    <citation type="submission" date="2021-06" db="EMBL/GenBank/DDBJ databases">
        <title>Caerostris darwini draft genome.</title>
        <authorList>
            <person name="Kono N."/>
            <person name="Arakawa K."/>
        </authorList>
    </citation>
    <scope>NUCLEOTIDE SEQUENCE [LARGE SCALE GENOMIC DNA]</scope>
</reference>
<comment type="caution">
    <text evidence="1">The sequence shown here is derived from an EMBL/GenBank/DDBJ whole genome shotgun (WGS) entry which is preliminary data.</text>
</comment>
<evidence type="ECO:0000313" key="2">
    <source>
        <dbReference type="Proteomes" id="UP001054837"/>
    </source>
</evidence>
<gene>
    <name evidence="1" type="ORF">CDAR_277651</name>
</gene>
<dbReference type="EMBL" id="BPLQ01003535">
    <property type="protein sequence ID" value="GIY01168.1"/>
    <property type="molecule type" value="Genomic_DNA"/>
</dbReference>
<dbReference type="AlphaFoldDB" id="A0AAV4PUR3"/>
<dbReference type="Proteomes" id="UP001054837">
    <property type="component" value="Unassembled WGS sequence"/>
</dbReference>
<name>A0AAV4PUR3_9ARAC</name>
<sequence length="124" mass="13671">MLSTKSLYKVPPQWTVEPKNVSVVLGDQSVDGLRCRRLPGSQHPVEETHSHCNLHAVPTSVVQQAVTQILNDPLDSSSARRSSQHLSTRHKAVCTCRVNQVVFKDLLVFRPLEAGVPIDPATRA</sequence>
<accession>A0AAV4PUR3</accession>